<dbReference type="OrthoDB" id="2860127at2"/>
<dbReference type="AlphaFoldDB" id="A0A163F911"/>
<comment type="caution">
    <text evidence="1">The sequence shown here is derived from an EMBL/GenBank/DDBJ whole genome shotgun (WGS) entry which is preliminary data.</text>
</comment>
<gene>
    <name evidence="1" type="ORF">AWU65_29615</name>
</gene>
<accession>A0A163F911</accession>
<proteinExistence type="predicted"/>
<protein>
    <submittedName>
        <fullName evidence="1">Uncharacterized protein</fullName>
    </submittedName>
</protein>
<dbReference type="RefSeq" id="WP_063480302.1">
    <property type="nucleotide sequence ID" value="NZ_CP147845.1"/>
</dbReference>
<keyword evidence="2" id="KW-1185">Reference proteome</keyword>
<dbReference type="Proteomes" id="UP000076796">
    <property type="component" value="Unassembled WGS sequence"/>
</dbReference>
<sequence length="133" mass="14602">MHYNDRLVMPHPILLEARQVAPNQIVMMYDKRTDLASATTISNYWIRSNMESPTGIASVGMGDALTTANSIRPEMGMITPADHTGMRFVMTFRGNAVPGILYVVLPCFVNLEGMAGYMGANWGPSSRNAFIGM</sequence>
<reference evidence="1" key="1">
    <citation type="journal article" date="2016" name="Genome Announc.">
        <title>Draft genomes of two strains of Paenibacillus glucanolyticus with capability to degrade lignocellulose.</title>
        <authorList>
            <person name="Mathews S.L."/>
            <person name="Pawlak J."/>
            <person name="Grunden A.M."/>
        </authorList>
    </citation>
    <scope>NUCLEOTIDE SEQUENCE [LARGE SCALE GENOMIC DNA]</scope>
    <source>
        <strain evidence="1">SLM1</strain>
    </source>
</reference>
<evidence type="ECO:0000313" key="1">
    <source>
        <dbReference type="EMBL" id="KZS44223.1"/>
    </source>
</evidence>
<organism evidence="1 2">
    <name type="scientific">Paenibacillus glucanolyticus</name>
    <dbReference type="NCBI Taxonomy" id="59843"/>
    <lineage>
        <taxon>Bacteria</taxon>
        <taxon>Bacillati</taxon>
        <taxon>Bacillota</taxon>
        <taxon>Bacilli</taxon>
        <taxon>Bacillales</taxon>
        <taxon>Paenibacillaceae</taxon>
        <taxon>Paenibacillus</taxon>
    </lineage>
</organism>
<evidence type="ECO:0000313" key="2">
    <source>
        <dbReference type="Proteomes" id="UP000076796"/>
    </source>
</evidence>
<name>A0A163F911_9BACL</name>
<dbReference type="GeneID" id="97554188"/>
<dbReference type="EMBL" id="LWMH01000002">
    <property type="protein sequence ID" value="KZS44223.1"/>
    <property type="molecule type" value="Genomic_DNA"/>
</dbReference>